<dbReference type="Pfam" id="PF02156">
    <property type="entry name" value="Glyco_hydro_26"/>
    <property type="match status" value="1"/>
</dbReference>
<sequence length="85" mass="10021">QSYKNLFAYTVDYLRNTKNIHNFLYVYSPNGPFENDKEYLSRYPGDEYIDILAFDMYHDDPLAEASKDPWMESLKETINLVQGIA</sequence>
<protein>
    <submittedName>
        <fullName evidence="5">Mannanase</fullName>
    </submittedName>
</protein>
<feature type="domain" description="GH26" evidence="4">
    <location>
        <begin position="1"/>
        <end position="85"/>
    </location>
</feature>
<dbReference type="InterPro" id="IPR017853">
    <property type="entry name" value="GH"/>
</dbReference>
<comment type="caution">
    <text evidence="5">The sequence shown here is derived from an EMBL/GenBank/DDBJ whole genome shotgun (WGS) entry which is preliminary data.</text>
</comment>
<evidence type="ECO:0000256" key="1">
    <source>
        <dbReference type="ARBA" id="ARBA00007754"/>
    </source>
</evidence>
<keyword evidence="3" id="KW-0326">Glycosidase</keyword>
<dbReference type="PROSITE" id="PS51764">
    <property type="entry name" value="GH26"/>
    <property type="match status" value="1"/>
</dbReference>
<gene>
    <name evidence="5" type="ORF">Q604_UNBC17830G0001</name>
</gene>
<comment type="similarity">
    <text evidence="1">Belongs to the glycosyl hydrolase 26 family.</text>
</comment>
<dbReference type="GO" id="GO:0016985">
    <property type="term" value="F:mannan endo-1,4-beta-mannosidase activity"/>
    <property type="evidence" value="ECO:0007669"/>
    <property type="project" value="InterPro"/>
</dbReference>
<proteinExistence type="inferred from homology"/>
<dbReference type="PRINTS" id="PR00739">
    <property type="entry name" value="GLHYDRLASE26"/>
</dbReference>
<evidence type="ECO:0000256" key="3">
    <source>
        <dbReference type="ARBA" id="ARBA00023295"/>
    </source>
</evidence>
<reference evidence="5" key="1">
    <citation type="submission" date="2013-12" db="EMBL/GenBank/DDBJ databases">
        <title>A Varibaculum cambriense genome reconstructed from a premature infant gut community with otherwise low bacterial novelty that shifts toward anaerobic metabolism during the third week of life.</title>
        <authorList>
            <person name="Brown C.T."/>
            <person name="Sharon I."/>
            <person name="Thomas B.C."/>
            <person name="Castelle C.J."/>
            <person name="Morowitz M.J."/>
            <person name="Banfield J.F."/>
        </authorList>
    </citation>
    <scope>NUCLEOTIDE SEQUENCE</scope>
</reference>
<keyword evidence="2" id="KW-0378">Hydrolase</keyword>
<dbReference type="InterPro" id="IPR000805">
    <property type="entry name" value="Glyco_hydro_26"/>
</dbReference>
<feature type="non-terminal residue" evidence="5">
    <location>
        <position position="85"/>
    </location>
</feature>
<dbReference type="EMBL" id="AZMM01017830">
    <property type="protein sequence ID" value="ETJ25378.1"/>
    <property type="molecule type" value="Genomic_DNA"/>
</dbReference>
<dbReference type="SUPFAM" id="SSF51445">
    <property type="entry name" value="(Trans)glycosidases"/>
    <property type="match status" value="1"/>
</dbReference>
<evidence type="ECO:0000259" key="4">
    <source>
        <dbReference type="PROSITE" id="PS51764"/>
    </source>
</evidence>
<name>W1X509_9ZZZZ</name>
<organism evidence="5">
    <name type="scientific">human gut metagenome</name>
    <dbReference type="NCBI Taxonomy" id="408170"/>
    <lineage>
        <taxon>unclassified sequences</taxon>
        <taxon>metagenomes</taxon>
        <taxon>organismal metagenomes</taxon>
    </lineage>
</organism>
<dbReference type="GO" id="GO:0006080">
    <property type="term" value="P:substituted mannan metabolic process"/>
    <property type="evidence" value="ECO:0007669"/>
    <property type="project" value="InterPro"/>
</dbReference>
<evidence type="ECO:0000256" key="2">
    <source>
        <dbReference type="ARBA" id="ARBA00022801"/>
    </source>
</evidence>
<dbReference type="Gene3D" id="3.20.20.80">
    <property type="entry name" value="Glycosidases"/>
    <property type="match status" value="1"/>
</dbReference>
<dbReference type="AlphaFoldDB" id="W1X509"/>
<accession>W1X509</accession>
<dbReference type="InterPro" id="IPR022790">
    <property type="entry name" value="GH26_dom"/>
</dbReference>
<feature type="non-terminal residue" evidence="5">
    <location>
        <position position="1"/>
    </location>
</feature>
<evidence type="ECO:0000313" key="5">
    <source>
        <dbReference type="EMBL" id="ETJ25378.1"/>
    </source>
</evidence>